<keyword evidence="1" id="KW-0472">Membrane</keyword>
<dbReference type="PANTHER" id="PTHR37461:SF1">
    <property type="entry name" value="ANTI-SIGMA-K FACTOR RSKA"/>
    <property type="match status" value="1"/>
</dbReference>
<accession>A0ABX1FYG7</accession>
<dbReference type="PANTHER" id="PTHR37461">
    <property type="entry name" value="ANTI-SIGMA-K FACTOR RSKA"/>
    <property type="match status" value="1"/>
</dbReference>
<protein>
    <submittedName>
        <fullName evidence="3">Anti-sigma factor</fullName>
    </submittedName>
</protein>
<name>A0ABX1FYG7_9PSEU</name>
<keyword evidence="4" id="KW-1185">Reference proteome</keyword>
<keyword evidence="1" id="KW-1133">Transmembrane helix</keyword>
<dbReference type="RefSeq" id="WP_167980520.1">
    <property type="nucleotide sequence ID" value="NZ_VSRL01000476.1"/>
</dbReference>
<sequence>PYTARVPRARGWGRAGGLLAAACLVAVTFVAVQNTQSDRDQLDRLSSQYGRFSDLLSTPDARLVSATGTNGATGTAVVSASRDELLFLSRDLPAPPGDRVYQLWLIDADGPHPAGLLTSPSTPLLAGGVSGAQKVALTVEPQGGSPSPTTEPVVVITLA</sequence>
<feature type="non-terminal residue" evidence="3">
    <location>
        <position position="1"/>
    </location>
</feature>
<dbReference type="Pfam" id="PF10099">
    <property type="entry name" value="RskA_C"/>
    <property type="match status" value="1"/>
</dbReference>
<reference evidence="3 4" key="1">
    <citation type="submission" date="2019-08" db="EMBL/GenBank/DDBJ databases">
        <title>Lentzea from Indian Himalayas.</title>
        <authorList>
            <person name="Mandal S."/>
            <person name="Mallick Gupta A."/>
            <person name="Maiti P.K."/>
            <person name="Sarkar J."/>
            <person name="Mandal S."/>
        </authorList>
    </citation>
    <scope>NUCLEOTIDE SEQUENCE [LARGE SCALE GENOMIC DNA]</scope>
    <source>
        <strain evidence="3 4">PSKA42</strain>
    </source>
</reference>
<dbReference type="InterPro" id="IPR018764">
    <property type="entry name" value="RskA_C"/>
</dbReference>
<dbReference type="Proteomes" id="UP001515943">
    <property type="component" value="Unassembled WGS sequence"/>
</dbReference>
<dbReference type="InterPro" id="IPR051474">
    <property type="entry name" value="Anti-sigma-K/W_factor"/>
</dbReference>
<keyword evidence="1" id="KW-0812">Transmembrane</keyword>
<organism evidence="3 4">
    <name type="scientific">Lentzea indica</name>
    <dbReference type="NCBI Taxonomy" id="2604800"/>
    <lineage>
        <taxon>Bacteria</taxon>
        <taxon>Bacillati</taxon>
        <taxon>Actinomycetota</taxon>
        <taxon>Actinomycetes</taxon>
        <taxon>Pseudonocardiales</taxon>
        <taxon>Pseudonocardiaceae</taxon>
        <taxon>Lentzea</taxon>
    </lineage>
</organism>
<comment type="caution">
    <text evidence="3">The sequence shown here is derived from an EMBL/GenBank/DDBJ whole genome shotgun (WGS) entry which is preliminary data.</text>
</comment>
<evidence type="ECO:0000259" key="2">
    <source>
        <dbReference type="Pfam" id="PF10099"/>
    </source>
</evidence>
<dbReference type="EMBL" id="VSRL01000476">
    <property type="protein sequence ID" value="NKE63960.1"/>
    <property type="molecule type" value="Genomic_DNA"/>
</dbReference>
<evidence type="ECO:0000313" key="3">
    <source>
        <dbReference type="EMBL" id="NKE63960.1"/>
    </source>
</evidence>
<feature type="transmembrane region" description="Helical" evidence="1">
    <location>
        <begin position="12"/>
        <end position="32"/>
    </location>
</feature>
<gene>
    <name evidence="3" type="ORF">FXN61_47610</name>
</gene>
<proteinExistence type="predicted"/>
<feature type="domain" description="Anti-sigma K factor RskA C-terminal" evidence="2">
    <location>
        <begin position="19"/>
        <end position="153"/>
    </location>
</feature>
<evidence type="ECO:0000313" key="4">
    <source>
        <dbReference type="Proteomes" id="UP001515943"/>
    </source>
</evidence>
<evidence type="ECO:0000256" key="1">
    <source>
        <dbReference type="SAM" id="Phobius"/>
    </source>
</evidence>